<feature type="domain" description="SnoaL-like" evidence="1">
    <location>
        <begin position="10"/>
        <end position="111"/>
    </location>
</feature>
<evidence type="ECO:0000259" key="1">
    <source>
        <dbReference type="Pfam" id="PF12680"/>
    </source>
</evidence>
<dbReference type="EMBL" id="REFC01000012">
    <property type="protein sequence ID" value="RMA64724.1"/>
    <property type="molecule type" value="Genomic_DNA"/>
</dbReference>
<dbReference type="RefSeq" id="WP_245962938.1">
    <property type="nucleotide sequence ID" value="NZ_REFC01000012.1"/>
</dbReference>
<dbReference type="GO" id="GO:0016853">
    <property type="term" value="F:isomerase activity"/>
    <property type="evidence" value="ECO:0007669"/>
    <property type="project" value="UniProtKB-KW"/>
</dbReference>
<sequence length="164" mass="19137">MKENDNIIVDFYQAFEKLDAEKMVACYHPDITFQDPAFGVLKGEDAKNMWRMLCHSQKGKDFRVKASEIECSRDKAKAKWEAFYTFSQTGRKVHNSIHAEFEIKDGKIIKHVDSFNLYSWAKQAMGFKGLLLGWTGFFRKKLNAQTNKLLRKFIANQEQQSNKK</sequence>
<gene>
    <name evidence="2" type="ORF">BXY75_1604</name>
</gene>
<reference evidence="2 3" key="1">
    <citation type="submission" date="2018-10" db="EMBL/GenBank/DDBJ databases">
        <title>Genomic Encyclopedia of Archaeal and Bacterial Type Strains, Phase II (KMG-II): from individual species to whole genera.</title>
        <authorList>
            <person name="Goeker M."/>
        </authorList>
    </citation>
    <scope>NUCLEOTIDE SEQUENCE [LARGE SCALE GENOMIC DNA]</scope>
    <source>
        <strain evidence="2 3">DSM 23424</strain>
    </source>
</reference>
<keyword evidence="3" id="KW-1185">Reference proteome</keyword>
<dbReference type="InterPro" id="IPR032710">
    <property type="entry name" value="NTF2-like_dom_sf"/>
</dbReference>
<dbReference type="InterPro" id="IPR037401">
    <property type="entry name" value="SnoaL-like"/>
</dbReference>
<dbReference type="Pfam" id="PF12680">
    <property type="entry name" value="SnoaL_2"/>
    <property type="match status" value="1"/>
</dbReference>
<dbReference type="Gene3D" id="3.10.450.50">
    <property type="match status" value="1"/>
</dbReference>
<evidence type="ECO:0000313" key="3">
    <source>
        <dbReference type="Proteomes" id="UP000271339"/>
    </source>
</evidence>
<name>A0A3L9YWM7_9FLAO</name>
<dbReference type="SUPFAM" id="SSF54427">
    <property type="entry name" value="NTF2-like"/>
    <property type="match status" value="1"/>
</dbReference>
<keyword evidence="2" id="KW-0413">Isomerase</keyword>
<dbReference type="AlphaFoldDB" id="A0A3L9YWM7"/>
<accession>A0A3L9YWM7</accession>
<proteinExistence type="predicted"/>
<dbReference type="Proteomes" id="UP000271339">
    <property type="component" value="Unassembled WGS sequence"/>
</dbReference>
<evidence type="ECO:0000313" key="2">
    <source>
        <dbReference type="EMBL" id="RMA64724.1"/>
    </source>
</evidence>
<comment type="caution">
    <text evidence="2">The sequence shown here is derived from an EMBL/GenBank/DDBJ whole genome shotgun (WGS) entry which is preliminary data.</text>
</comment>
<protein>
    <submittedName>
        <fullName evidence="2">Ketosteroid isomerase-like protein</fullName>
    </submittedName>
</protein>
<organism evidence="2 3">
    <name type="scientific">Ulvibacter antarcticus</name>
    <dbReference type="NCBI Taxonomy" id="442714"/>
    <lineage>
        <taxon>Bacteria</taxon>
        <taxon>Pseudomonadati</taxon>
        <taxon>Bacteroidota</taxon>
        <taxon>Flavobacteriia</taxon>
        <taxon>Flavobacteriales</taxon>
        <taxon>Flavobacteriaceae</taxon>
        <taxon>Ulvibacter</taxon>
    </lineage>
</organism>